<dbReference type="AlphaFoldDB" id="A0AAV0ZXP0"/>
<evidence type="ECO:0000313" key="3">
    <source>
        <dbReference type="Proteomes" id="UP001157006"/>
    </source>
</evidence>
<feature type="compositionally biased region" description="Low complexity" evidence="1">
    <location>
        <begin position="46"/>
        <end position="58"/>
    </location>
</feature>
<feature type="region of interest" description="Disordered" evidence="1">
    <location>
        <begin position="1"/>
        <end position="32"/>
    </location>
</feature>
<accession>A0AAV0ZXP0</accession>
<proteinExistence type="predicted"/>
<dbReference type="EMBL" id="OX451738">
    <property type="protein sequence ID" value="CAI8601693.1"/>
    <property type="molecule type" value="Genomic_DNA"/>
</dbReference>
<feature type="compositionally biased region" description="Basic and acidic residues" evidence="1">
    <location>
        <begin position="13"/>
        <end position="28"/>
    </location>
</feature>
<evidence type="ECO:0000256" key="1">
    <source>
        <dbReference type="SAM" id="MobiDB-lite"/>
    </source>
</evidence>
<evidence type="ECO:0000313" key="2">
    <source>
        <dbReference type="EMBL" id="CAI8601693.1"/>
    </source>
</evidence>
<protein>
    <submittedName>
        <fullName evidence="2">Uncharacterized protein</fullName>
    </submittedName>
</protein>
<reference evidence="2 3" key="1">
    <citation type="submission" date="2023-01" db="EMBL/GenBank/DDBJ databases">
        <authorList>
            <person name="Kreplak J."/>
        </authorList>
    </citation>
    <scope>NUCLEOTIDE SEQUENCE [LARGE SCALE GENOMIC DNA]</scope>
</reference>
<organism evidence="2 3">
    <name type="scientific">Vicia faba</name>
    <name type="common">Broad bean</name>
    <name type="synonym">Faba vulgaris</name>
    <dbReference type="NCBI Taxonomy" id="3906"/>
    <lineage>
        <taxon>Eukaryota</taxon>
        <taxon>Viridiplantae</taxon>
        <taxon>Streptophyta</taxon>
        <taxon>Embryophyta</taxon>
        <taxon>Tracheophyta</taxon>
        <taxon>Spermatophyta</taxon>
        <taxon>Magnoliopsida</taxon>
        <taxon>eudicotyledons</taxon>
        <taxon>Gunneridae</taxon>
        <taxon>Pentapetalae</taxon>
        <taxon>rosids</taxon>
        <taxon>fabids</taxon>
        <taxon>Fabales</taxon>
        <taxon>Fabaceae</taxon>
        <taxon>Papilionoideae</taxon>
        <taxon>50 kb inversion clade</taxon>
        <taxon>NPAAA clade</taxon>
        <taxon>Hologalegina</taxon>
        <taxon>IRL clade</taxon>
        <taxon>Fabeae</taxon>
        <taxon>Vicia</taxon>
    </lineage>
</organism>
<feature type="region of interest" description="Disordered" evidence="1">
    <location>
        <begin position="43"/>
        <end position="62"/>
    </location>
</feature>
<keyword evidence="3" id="KW-1185">Reference proteome</keyword>
<sequence length="115" mass="12416">MAEIDVPYLAETDVPHNSEMEEVPRPSEAEAPTTIEVTLEIVIDSPTPHTTTGVPTTGDMEVTPPVETNVIDLLVETYVIALPFETYVIAHALTNPSIHTDEGFPGGPNDYSVLT</sequence>
<gene>
    <name evidence="2" type="ORF">VFH_III007160</name>
</gene>
<name>A0AAV0ZXP0_VICFA</name>
<dbReference type="Proteomes" id="UP001157006">
    <property type="component" value="Chromosome 3"/>
</dbReference>